<dbReference type="InterPro" id="IPR013783">
    <property type="entry name" value="Ig-like_fold"/>
</dbReference>
<reference evidence="3 4" key="1">
    <citation type="journal article" date="2011" name="Stand. Genomic Sci.">
        <title>Complete genome sequence of Haliscomenobacter hydrossis type strain (O).</title>
        <authorList>
            <consortium name="US DOE Joint Genome Institute (JGI-PGF)"/>
            <person name="Daligault H."/>
            <person name="Lapidus A."/>
            <person name="Zeytun A."/>
            <person name="Nolan M."/>
            <person name="Lucas S."/>
            <person name="Del Rio T.G."/>
            <person name="Tice H."/>
            <person name="Cheng J.F."/>
            <person name="Tapia R."/>
            <person name="Han C."/>
            <person name="Goodwin L."/>
            <person name="Pitluck S."/>
            <person name="Liolios K."/>
            <person name="Pagani I."/>
            <person name="Ivanova N."/>
            <person name="Huntemann M."/>
            <person name="Mavromatis K."/>
            <person name="Mikhailova N."/>
            <person name="Pati A."/>
            <person name="Chen A."/>
            <person name="Palaniappan K."/>
            <person name="Land M."/>
            <person name="Hauser L."/>
            <person name="Brambilla E.M."/>
            <person name="Rohde M."/>
            <person name="Verbarg S."/>
            <person name="Goker M."/>
            <person name="Bristow J."/>
            <person name="Eisen J.A."/>
            <person name="Markowitz V."/>
            <person name="Hugenholtz P."/>
            <person name="Kyrpides N.C."/>
            <person name="Klenk H.P."/>
            <person name="Woyke T."/>
        </authorList>
    </citation>
    <scope>NUCLEOTIDE SEQUENCE [LARGE SCALE GENOMIC DNA]</scope>
    <source>
        <strain evidence="4">ATCC 27775 / DSM 1100 / LMG 10767 / O</strain>
    </source>
</reference>
<dbReference type="KEGG" id="hhy:Halhy_5754"/>
<evidence type="ECO:0000313" key="3">
    <source>
        <dbReference type="EMBL" id="AEE53577.1"/>
    </source>
</evidence>
<dbReference type="CDD" id="cd00146">
    <property type="entry name" value="PKD"/>
    <property type="match status" value="1"/>
</dbReference>
<keyword evidence="4" id="KW-1185">Reference proteome</keyword>
<keyword evidence="1" id="KW-0732">Signal</keyword>
<dbReference type="EMBL" id="CP002691">
    <property type="protein sequence ID" value="AEE53577.1"/>
    <property type="molecule type" value="Genomic_DNA"/>
</dbReference>
<dbReference type="Pfam" id="PF18911">
    <property type="entry name" value="PKD_4"/>
    <property type="match status" value="1"/>
</dbReference>
<dbReference type="HOGENOM" id="CLU_902444_0_0_10"/>
<proteinExistence type="predicted"/>
<dbReference type="Proteomes" id="UP000008461">
    <property type="component" value="Chromosome"/>
</dbReference>
<evidence type="ECO:0000256" key="1">
    <source>
        <dbReference type="SAM" id="SignalP"/>
    </source>
</evidence>
<dbReference type="InterPro" id="IPR035986">
    <property type="entry name" value="PKD_dom_sf"/>
</dbReference>
<dbReference type="eggNOG" id="COG3291">
    <property type="taxonomic scope" value="Bacteria"/>
</dbReference>
<protein>
    <recommendedName>
        <fullName evidence="2">PKD domain-containing protein</fullName>
    </recommendedName>
</protein>
<feature type="domain" description="PKD" evidence="2">
    <location>
        <begin position="166"/>
        <end position="213"/>
    </location>
</feature>
<dbReference type="SUPFAM" id="SSF49299">
    <property type="entry name" value="PKD domain"/>
    <property type="match status" value="2"/>
</dbReference>
<dbReference type="RefSeq" id="WP_013768106.1">
    <property type="nucleotide sequence ID" value="NC_015510.1"/>
</dbReference>
<dbReference type="PROSITE" id="PS51257">
    <property type="entry name" value="PROKAR_LIPOPROTEIN"/>
    <property type="match status" value="1"/>
</dbReference>
<dbReference type="PROSITE" id="PS50093">
    <property type="entry name" value="PKD"/>
    <property type="match status" value="1"/>
</dbReference>
<feature type="chain" id="PRO_5003310408" description="PKD domain-containing protein" evidence="1">
    <location>
        <begin position="26"/>
        <end position="308"/>
    </location>
</feature>
<evidence type="ECO:0000313" key="4">
    <source>
        <dbReference type="Proteomes" id="UP000008461"/>
    </source>
</evidence>
<evidence type="ECO:0000259" key="2">
    <source>
        <dbReference type="PROSITE" id="PS50093"/>
    </source>
</evidence>
<dbReference type="OrthoDB" id="753168at2"/>
<name>F4KWX7_HALH1</name>
<dbReference type="AlphaFoldDB" id="F4KWX7"/>
<feature type="signal peptide" evidence="1">
    <location>
        <begin position="1"/>
        <end position="25"/>
    </location>
</feature>
<dbReference type="Gene3D" id="2.60.40.10">
    <property type="entry name" value="Immunoglobulins"/>
    <property type="match status" value="2"/>
</dbReference>
<gene>
    <name evidence="3" type="ordered locus">Halhy_5754</name>
</gene>
<accession>F4KWX7</accession>
<sequence length="308" mass="34819">MRSPAKTIHPLFPCVIVAIIALAAAACKKEEPVQPSPVWQNTFTPWLENNNQRDTVFDDENITFSTNNTPSDRYIWSWGDGSKSDTTQTHYAIHRFKRIGMNIVKLRVERGNTYGEKTDSIWVKHRNIPHCGFRIDSDDSLYVQNTSHFVANINTEDCQSNCSFGYQWDFGDGSMGTGYHTTHSYRNTGSFLVKVRITRCGGPDTMVQKRIVVSGSSAITAYKCLCTSPRGGNPFLDTIQVQNLPYNPIKVEGGVLRRSGIANRYFGEYNCNLNGCETYTLDVFNTLDSIQYKVVKSWVEYTCLGRKL</sequence>
<organism evidence="3 4">
    <name type="scientific">Haliscomenobacter hydrossis (strain ATCC 27775 / DSM 1100 / LMG 10767 / O)</name>
    <dbReference type="NCBI Taxonomy" id="760192"/>
    <lineage>
        <taxon>Bacteria</taxon>
        <taxon>Pseudomonadati</taxon>
        <taxon>Bacteroidota</taxon>
        <taxon>Saprospiria</taxon>
        <taxon>Saprospirales</taxon>
        <taxon>Haliscomenobacteraceae</taxon>
        <taxon>Haliscomenobacter</taxon>
    </lineage>
</organism>
<dbReference type="InterPro" id="IPR000601">
    <property type="entry name" value="PKD_dom"/>
</dbReference>
<reference key="2">
    <citation type="submission" date="2011-04" db="EMBL/GenBank/DDBJ databases">
        <title>Complete sequence of chromosome of Haliscomenobacter hydrossis DSM 1100.</title>
        <authorList>
            <consortium name="US DOE Joint Genome Institute (JGI-PGF)"/>
            <person name="Lucas S."/>
            <person name="Han J."/>
            <person name="Lapidus A."/>
            <person name="Bruce D."/>
            <person name="Goodwin L."/>
            <person name="Pitluck S."/>
            <person name="Peters L."/>
            <person name="Kyrpides N."/>
            <person name="Mavromatis K."/>
            <person name="Ivanova N."/>
            <person name="Ovchinnikova G."/>
            <person name="Pagani I."/>
            <person name="Daligault H."/>
            <person name="Detter J.C."/>
            <person name="Han C."/>
            <person name="Land M."/>
            <person name="Hauser L."/>
            <person name="Markowitz V."/>
            <person name="Cheng J.-F."/>
            <person name="Hugenholtz P."/>
            <person name="Woyke T."/>
            <person name="Wu D."/>
            <person name="Verbarg S."/>
            <person name="Frueling A."/>
            <person name="Brambilla E."/>
            <person name="Klenk H.-P."/>
            <person name="Eisen J.A."/>
        </authorList>
    </citation>
    <scope>NUCLEOTIDE SEQUENCE</scope>
    <source>
        <strain>DSM 1100</strain>
    </source>
</reference>